<feature type="domain" description="DUF4143" evidence="1">
    <location>
        <begin position="7"/>
        <end position="59"/>
    </location>
</feature>
<sequence>MLKDTLTGPAKGGIYENLVFDMLIKRGFSLNYFKNDKNTQEIEFLFAKDGSVIPVEVKSKNGATLSLNNFIKDYSPPFAYKLVSGNLGVSDTKITLPLYMAMFL</sequence>
<dbReference type="InterPro" id="IPR025420">
    <property type="entry name" value="DUF4143"/>
</dbReference>
<dbReference type="EMBL" id="JACRSQ010000050">
    <property type="protein sequence ID" value="MBC8545156.1"/>
    <property type="molecule type" value="Genomic_DNA"/>
</dbReference>
<evidence type="ECO:0000313" key="2">
    <source>
        <dbReference type="EMBL" id="MBC8545156.1"/>
    </source>
</evidence>
<name>A0A926DW46_9FIRM</name>
<dbReference type="AlphaFoldDB" id="A0A926DW46"/>
<dbReference type="Pfam" id="PF13635">
    <property type="entry name" value="DUF4143"/>
    <property type="match status" value="1"/>
</dbReference>
<reference evidence="2" key="1">
    <citation type="submission" date="2020-08" db="EMBL/GenBank/DDBJ databases">
        <title>Genome public.</title>
        <authorList>
            <person name="Liu C."/>
            <person name="Sun Q."/>
        </authorList>
    </citation>
    <scope>NUCLEOTIDE SEQUENCE</scope>
    <source>
        <strain evidence="2">NSJ-32</strain>
    </source>
</reference>
<proteinExistence type="predicted"/>
<evidence type="ECO:0000259" key="1">
    <source>
        <dbReference type="Pfam" id="PF13635"/>
    </source>
</evidence>
<comment type="caution">
    <text evidence="2">The sequence shown here is derived from an EMBL/GenBank/DDBJ whole genome shotgun (WGS) entry which is preliminary data.</text>
</comment>
<organism evidence="2 3">
    <name type="scientific">Bianquea renquensis</name>
    <dbReference type="NCBI Taxonomy" id="2763661"/>
    <lineage>
        <taxon>Bacteria</taxon>
        <taxon>Bacillati</taxon>
        <taxon>Bacillota</taxon>
        <taxon>Clostridia</taxon>
        <taxon>Eubacteriales</taxon>
        <taxon>Bianqueaceae</taxon>
        <taxon>Bianquea</taxon>
    </lineage>
</organism>
<accession>A0A926DW46</accession>
<gene>
    <name evidence="2" type="ORF">H8730_16585</name>
</gene>
<evidence type="ECO:0000313" key="3">
    <source>
        <dbReference type="Proteomes" id="UP000657006"/>
    </source>
</evidence>
<keyword evidence="3" id="KW-1185">Reference proteome</keyword>
<dbReference type="Proteomes" id="UP000657006">
    <property type="component" value="Unassembled WGS sequence"/>
</dbReference>
<protein>
    <submittedName>
        <fullName evidence="2">DUF4143 domain-containing protein</fullName>
    </submittedName>
</protein>